<dbReference type="Proteomes" id="UP001418222">
    <property type="component" value="Unassembled WGS sequence"/>
</dbReference>
<dbReference type="EMBL" id="JBBWWQ010000008">
    <property type="protein sequence ID" value="KAK8940761.1"/>
    <property type="molecule type" value="Genomic_DNA"/>
</dbReference>
<gene>
    <name evidence="2" type="ORF">KSP39_PZI010296</name>
</gene>
<name>A0AAP0BIL0_9ASPA</name>
<comment type="caution">
    <text evidence="2">The sequence shown here is derived from an EMBL/GenBank/DDBJ whole genome shotgun (WGS) entry which is preliminary data.</text>
</comment>
<protein>
    <submittedName>
        <fullName evidence="2">Uncharacterized protein</fullName>
    </submittedName>
</protein>
<dbReference type="AlphaFoldDB" id="A0AAP0BIL0"/>
<evidence type="ECO:0000313" key="2">
    <source>
        <dbReference type="EMBL" id="KAK8940761.1"/>
    </source>
</evidence>
<reference evidence="2 3" key="1">
    <citation type="journal article" date="2022" name="Nat. Plants">
        <title>Genomes of leafy and leafless Platanthera orchids illuminate the evolution of mycoheterotrophy.</title>
        <authorList>
            <person name="Li M.H."/>
            <person name="Liu K.W."/>
            <person name="Li Z."/>
            <person name="Lu H.C."/>
            <person name="Ye Q.L."/>
            <person name="Zhang D."/>
            <person name="Wang J.Y."/>
            <person name="Li Y.F."/>
            <person name="Zhong Z.M."/>
            <person name="Liu X."/>
            <person name="Yu X."/>
            <person name="Liu D.K."/>
            <person name="Tu X.D."/>
            <person name="Liu B."/>
            <person name="Hao Y."/>
            <person name="Liao X.Y."/>
            <person name="Jiang Y.T."/>
            <person name="Sun W.H."/>
            <person name="Chen J."/>
            <person name="Chen Y.Q."/>
            <person name="Ai Y."/>
            <person name="Zhai J.W."/>
            <person name="Wu S.S."/>
            <person name="Zhou Z."/>
            <person name="Hsiao Y.Y."/>
            <person name="Wu W.L."/>
            <person name="Chen Y.Y."/>
            <person name="Lin Y.F."/>
            <person name="Hsu J.L."/>
            <person name="Li C.Y."/>
            <person name="Wang Z.W."/>
            <person name="Zhao X."/>
            <person name="Zhong W.Y."/>
            <person name="Ma X.K."/>
            <person name="Ma L."/>
            <person name="Huang J."/>
            <person name="Chen G.Z."/>
            <person name="Huang M.Z."/>
            <person name="Huang L."/>
            <person name="Peng D.H."/>
            <person name="Luo Y.B."/>
            <person name="Zou S.Q."/>
            <person name="Chen S.P."/>
            <person name="Lan S."/>
            <person name="Tsai W.C."/>
            <person name="Van de Peer Y."/>
            <person name="Liu Z.J."/>
        </authorList>
    </citation>
    <scope>NUCLEOTIDE SEQUENCE [LARGE SCALE GENOMIC DNA]</scope>
    <source>
        <strain evidence="2">Lor287</strain>
    </source>
</reference>
<organism evidence="2 3">
    <name type="scientific">Platanthera zijinensis</name>
    <dbReference type="NCBI Taxonomy" id="2320716"/>
    <lineage>
        <taxon>Eukaryota</taxon>
        <taxon>Viridiplantae</taxon>
        <taxon>Streptophyta</taxon>
        <taxon>Embryophyta</taxon>
        <taxon>Tracheophyta</taxon>
        <taxon>Spermatophyta</taxon>
        <taxon>Magnoliopsida</taxon>
        <taxon>Liliopsida</taxon>
        <taxon>Asparagales</taxon>
        <taxon>Orchidaceae</taxon>
        <taxon>Orchidoideae</taxon>
        <taxon>Orchideae</taxon>
        <taxon>Orchidinae</taxon>
        <taxon>Platanthera</taxon>
    </lineage>
</organism>
<evidence type="ECO:0000256" key="1">
    <source>
        <dbReference type="SAM" id="MobiDB-lite"/>
    </source>
</evidence>
<sequence length="221" mass="24858">MEGGRRCRRSAGGRRRRTGCRITRSTSPTLGRRESRISPATLAAPSGSKKVLPWRFPSVTTVGQLRQPVSTAKTTAFPRYARPFMLCILRLHLVRRWGVDPAGGNGVFKSEGGGGWALFVWAFRCSVLGKRRRKEGKQMNLRRRLLCFHPPALRNAPKSSVWSSHFPPPIRTLRFHPPDRPATAKSNEALINKKFLGRSNPSKRYGSHVGHSMDDRTVHEI</sequence>
<keyword evidence="3" id="KW-1185">Reference proteome</keyword>
<feature type="compositionally biased region" description="Basic and acidic residues" evidence="1">
    <location>
        <begin position="211"/>
        <end position="221"/>
    </location>
</feature>
<evidence type="ECO:0000313" key="3">
    <source>
        <dbReference type="Proteomes" id="UP001418222"/>
    </source>
</evidence>
<proteinExistence type="predicted"/>
<accession>A0AAP0BIL0</accession>
<feature type="region of interest" description="Disordered" evidence="1">
    <location>
        <begin position="197"/>
        <end position="221"/>
    </location>
</feature>